<feature type="domain" description="Carboxylesterase type B" evidence="4">
    <location>
        <begin position="47"/>
        <end position="524"/>
    </location>
</feature>
<dbReference type="Gene3D" id="3.40.50.1820">
    <property type="entry name" value="alpha/beta hydrolase"/>
    <property type="match status" value="1"/>
</dbReference>
<dbReference type="InterPro" id="IPR050309">
    <property type="entry name" value="Type-B_Carboxylest/Lipase"/>
</dbReference>
<dbReference type="InterPro" id="IPR019826">
    <property type="entry name" value="Carboxylesterase_B_AS"/>
</dbReference>
<proteinExistence type="inferred from homology"/>
<organism evidence="5">
    <name type="scientific">Streptomyces sp. NBC_00093</name>
    <dbReference type="NCBI Taxonomy" id="2975649"/>
    <lineage>
        <taxon>Bacteria</taxon>
        <taxon>Bacillati</taxon>
        <taxon>Actinomycetota</taxon>
        <taxon>Actinomycetes</taxon>
        <taxon>Kitasatosporales</taxon>
        <taxon>Streptomycetaceae</taxon>
        <taxon>Streptomyces</taxon>
    </lineage>
</organism>
<evidence type="ECO:0000259" key="4">
    <source>
        <dbReference type="Pfam" id="PF00135"/>
    </source>
</evidence>
<dbReference type="PROSITE" id="PS00122">
    <property type="entry name" value="CARBOXYLESTERASE_B_1"/>
    <property type="match status" value="1"/>
</dbReference>
<dbReference type="Pfam" id="PF00135">
    <property type="entry name" value="COesterase"/>
    <property type="match status" value="1"/>
</dbReference>
<reference evidence="5" key="1">
    <citation type="submission" date="2022-10" db="EMBL/GenBank/DDBJ databases">
        <title>The complete genomes of actinobacterial strains from the NBC collection.</title>
        <authorList>
            <person name="Joergensen T.S."/>
            <person name="Alvarez Arevalo M."/>
            <person name="Sterndorff E.B."/>
            <person name="Faurdal D."/>
            <person name="Vuksanovic O."/>
            <person name="Mourched A.-S."/>
            <person name="Charusanti P."/>
            <person name="Shaw S."/>
            <person name="Blin K."/>
            <person name="Weber T."/>
        </authorList>
    </citation>
    <scope>NUCLEOTIDE SEQUENCE</scope>
    <source>
        <strain evidence="5">NBC_00093</strain>
    </source>
</reference>
<dbReference type="PANTHER" id="PTHR11559">
    <property type="entry name" value="CARBOXYLESTERASE"/>
    <property type="match status" value="1"/>
</dbReference>
<accession>A0AAU2AHU0</accession>
<evidence type="ECO:0000256" key="3">
    <source>
        <dbReference type="RuleBase" id="RU361235"/>
    </source>
</evidence>
<dbReference type="InterPro" id="IPR029058">
    <property type="entry name" value="AB_hydrolase_fold"/>
</dbReference>
<evidence type="ECO:0000256" key="2">
    <source>
        <dbReference type="ARBA" id="ARBA00022801"/>
    </source>
</evidence>
<evidence type="ECO:0000256" key="1">
    <source>
        <dbReference type="ARBA" id="ARBA00005964"/>
    </source>
</evidence>
<dbReference type="GO" id="GO:0016787">
    <property type="term" value="F:hydrolase activity"/>
    <property type="evidence" value="ECO:0007669"/>
    <property type="project" value="UniProtKB-KW"/>
</dbReference>
<keyword evidence="2 3" id="KW-0378">Hydrolase</keyword>
<evidence type="ECO:0000313" key="5">
    <source>
        <dbReference type="EMBL" id="WTT23096.1"/>
    </source>
</evidence>
<name>A0AAU2AHU0_9ACTN</name>
<protein>
    <recommendedName>
        <fullName evidence="3">Carboxylic ester hydrolase</fullName>
        <ecNumber evidence="3">3.1.1.-</ecNumber>
    </recommendedName>
</protein>
<gene>
    <name evidence="5" type="ORF">OHA22_49840</name>
</gene>
<comment type="similarity">
    <text evidence="1 3">Belongs to the type-B carboxylesterase/lipase family.</text>
</comment>
<sequence>MIRTKSSGRTAIALAAVGVLGLGLLSPVAADALGASADPPASARTSSLVVRTDAGRVRGESRTGYDEWLGIPYAADASGRNRWKSPQPVAKWSGVRNATAFGNRCAQNTGWDPGYEKTVTSEDCLALNVYVPDNAEAEAPVVVWIHGGGNTGGAGQDTDPRRFVQQTGAIVVTVNYRLGALGFLNLPQLHAESGNGPGNYGLLDQQTALRWVHSNIAGFGGDPRNVTVSGQSAGATAVCDHLTSPTAKGLFTRAVIASGGCNLQTAAAGQTQSAAFVRAVGCSEASDVLACLRAKPAADLLAAQKKAGVSPSAGGSAFPVNPATAIRTGNFTRVPVMIGQTDSERGLSTFQNYDYLGTPMTAAQYEQQVRSAYGADADADKVLAEYPLSAYATPGEAWTAAQNGSTSYTRQQLFTSLSRWVPTYAYEFAESDTPHFTSIHLIQQKSAAARDFPFGGAIHVDDLGYIWDYLGQTLPYDDDQLELSHQMIAYWGRFAAEGTPSGAGTPTWPKYSAATGRLMSLKACDTDPSSNRAPAACSEVSDGFAAEHNLDFWASLPG</sequence>
<dbReference type="AlphaFoldDB" id="A0AAU2AHU0"/>
<dbReference type="SUPFAM" id="SSF53474">
    <property type="entry name" value="alpha/beta-Hydrolases"/>
    <property type="match status" value="1"/>
</dbReference>
<dbReference type="EMBL" id="CP108222">
    <property type="protein sequence ID" value="WTT23096.1"/>
    <property type="molecule type" value="Genomic_DNA"/>
</dbReference>
<dbReference type="EC" id="3.1.1.-" evidence="3"/>
<dbReference type="InterPro" id="IPR002018">
    <property type="entry name" value="CarbesteraseB"/>
</dbReference>